<sequence>MQCDWRAFVGSENPVAAALLSSLDYNKSGSLQVKPAFLQMLIRLELDAARAVAISG</sequence>
<dbReference type="Proteomes" id="UP001153387">
    <property type="component" value="Unassembled WGS sequence"/>
</dbReference>
<gene>
    <name evidence="1" type="ORF">OMP38_08605</name>
</gene>
<accession>A0A9X4KJF9</accession>
<dbReference type="RefSeq" id="WP_277564708.1">
    <property type="nucleotide sequence ID" value="NZ_JAPDHZ010000002.1"/>
</dbReference>
<organism evidence="1 2">
    <name type="scientific">Cohnella ginsengisoli</name>
    <dbReference type="NCBI Taxonomy" id="425004"/>
    <lineage>
        <taxon>Bacteria</taxon>
        <taxon>Bacillati</taxon>
        <taxon>Bacillota</taxon>
        <taxon>Bacilli</taxon>
        <taxon>Bacillales</taxon>
        <taxon>Paenibacillaceae</taxon>
        <taxon>Cohnella</taxon>
    </lineage>
</organism>
<dbReference type="AlphaFoldDB" id="A0A9X4KJF9"/>
<name>A0A9X4KJF9_9BACL</name>
<dbReference type="EMBL" id="JAPDHZ010000002">
    <property type="protein sequence ID" value="MDG0790920.1"/>
    <property type="molecule type" value="Genomic_DNA"/>
</dbReference>
<comment type="caution">
    <text evidence="1">The sequence shown here is derived from an EMBL/GenBank/DDBJ whole genome shotgun (WGS) entry which is preliminary data.</text>
</comment>
<keyword evidence="2" id="KW-1185">Reference proteome</keyword>
<evidence type="ECO:0000313" key="2">
    <source>
        <dbReference type="Proteomes" id="UP001153387"/>
    </source>
</evidence>
<protein>
    <submittedName>
        <fullName evidence="1">Uncharacterized protein</fullName>
    </submittedName>
</protein>
<proteinExistence type="predicted"/>
<reference evidence="1 2" key="1">
    <citation type="submission" date="2022-10" db="EMBL/GenBank/DDBJ databases">
        <title>Comparative genomic analysis of Cohnella hashimotonis sp. nov., isolated from the International Space Station.</title>
        <authorList>
            <person name="Simpson A."/>
            <person name="Venkateswaran K."/>
        </authorList>
    </citation>
    <scope>NUCLEOTIDE SEQUENCE [LARGE SCALE GENOMIC DNA]</scope>
    <source>
        <strain evidence="1 2">DSM 18997</strain>
    </source>
</reference>
<evidence type="ECO:0000313" key="1">
    <source>
        <dbReference type="EMBL" id="MDG0790920.1"/>
    </source>
</evidence>